<protein>
    <submittedName>
        <fullName evidence="1">Uncharacterized protein</fullName>
    </submittedName>
</protein>
<name>A0A8W8MIH4_MAGGI</name>
<dbReference type="EnsemblMetazoa" id="G33011.1">
    <property type="protein sequence ID" value="G33011.1:cds"/>
    <property type="gene ID" value="G33011"/>
</dbReference>
<proteinExistence type="predicted"/>
<accession>A0A8W8MIH4</accession>
<sequence>MLNSFLSKPVKKKGWFNKTVMGRRNKRLQVLLCVAIIVCIFQIFNSKWNIFNIGKHLFQSRTTKAELKSFTNDIALNRMMDKFRFYCQRRGIFLYEYLQRFNQLDEKKLPPHSAFYSNLQQKNISEEDYQFYVDILAGTEHDLFKRPFRVV</sequence>
<keyword evidence="2" id="KW-1185">Reference proteome</keyword>
<dbReference type="Proteomes" id="UP000005408">
    <property type="component" value="Unassembled WGS sequence"/>
</dbReference>
<evidence type="ECO:0000313" key="2">
    <source>
        <dbReference type="Proteomes" id="UP000005408"/>
    </source>
</evidence>
<reference evidence="1" key="1">
    <citation type="submission" date="2022-08" db="UniProtKB">
        <authorList>
            <consortium name="EnsemblMetazoa"/>
        </authorList>
    </citation>
    <scope>IDENTIFICATION</scope>
    <source>
        <strain evidence="1">05x7-T-G4-1.051#20</strain>
    </source>
</reference>
<evidence type="ECO:0000313" key="1">
    <source>
        <dbReference type="EnsemblMetazoa" id="G33011.1:cds"/>
    </source>
</evidence>
<organism evidence="1 2">
    <name type="scientific">Magallana gigas</name>
    <name type="common">Pacific oyster</name>
    <name type="synonym">Crassostrea gigas</name>
    <dbReference type="NCBI Taxonomy" id="29159"/>
    <lineage>
        <taxon>Eukaryota</taxon>
        <taxon>Metazoa</taxon>
        <taxon>Spiralia</taxon>
        <taxon>Lophotrochozoa</taxon>
        <taxon>Mollusca</taxon>
        <taxon>Bivalvia</taxon>
        <taxon>Autobranchia</taxon>
        <taxon>Pteriomorphia</taxon>
        <taxon>Ostreida</taxon>
        <taxon>Ostreoidea</taxon>
        <taxon>Ostreidae</taxon>
        <taxon>Magallana</taxon>
    </lineage>
</organism>
<dbReference type="AlphaFoldDB" id="A0A8W8MIH4"/>